<evidence type="ECO:0000313" key="3">
    <source>
        <dbReference type="Proteomes" id="UP000240418"/>
    </source>
</evidence>
<evidence type="ECO:0000313" key="2">
    <source>
        <dbReference type="EMBL" id="PSL17359.1"/>
    </source>
</evidence>
<accession>A0A2P8F6L8</accession>
<gene>
    <name evidence="2" type="ORF">CLV88_11834</name>
</gene>
<dbReference type="Pfam" id="PF20057">
    <property type="entry name" value="DUF6456"/>
    <property type="match status" value="1"/>
</dbReference>
<name>A0A2P8F6L8_9RHOB</name>
<proteinExistence type="predicted"/>
<dbReference type="EMBL" id="PYGJ01000018">
    <property type="protein sequence ID" value="PSL17359.1"/>
    <property type="molecule type" value="Genomic_DNA"/>
</dbReference>
<dbReference type="InterPro" id="IPR045599">
    <property type="entry name" value="DUF6456"/>
</dbReference>
<evidence type="ECO:0000259" key="1">
    <source>
        <dbReference type="Pfam" id="PF20057"/>
    </source>
</evidence>
<feature type="domain" description="DUF6456" evidence="1">
    <location>
        <begin position="208"/>
        <end position="345"/>
    </location>
</feature>
<dbReference type="AlphaFoldDB" id="A0A2P8F6L8"/>
<keyword evidence="3" id="KW-1185">Reference proteome</keyword>
<organism evidence="2 3">
    <name type="scientific">Shimia abyssi</name>
    <dbReference type="NCBI Taxonomy" id="1662395"/>
    <lineage>
        <taxon>Bacteria</taxon>
        <taxon>Pseudomonadati</taxon>
        <taxon>Pseudomonadota</taxon>
        <taxon>Alphaproteobacteria</taxon>
        <taxon>Rhodobacterales</taxon>
        <taxon>Roseobacteraceae</taxon>
    </lineage>
</organism>
<sequence length="355" mass="39103">MRMESSKTDLPGWVPDSVARYVAHTEHGLSIRELARRDGCHASTIMRQIRKLEAKRDDPLIDAALEQFRAKDAVSDGKEPVTDEGNLRREARRILGRLSETGAVLAVAKDMEKAVVVRDRPDGGSARTAVIDRDIAQAMVLKDWISCSATGRVARYTITSAGRSELSKLIAEEANEAHGFAEAQTPFADQHRVWGEKPVRERGRVRTMRFNAAESPLVALARRKDKDGKPFLSDDLVAAGERLREDFELAQMGPRVGQNWERFLTGGARGGYRPDSGVGQGPEAARQRVADAVEGLGEGLSDVVMRCCCFLEGLETAEKRLGWSARSGKIVLRIALIRLREHYREQAGGAGDYIG</sequence>
<reference evidence="2 3" key="1">
    <citation type="submission" date="2018-03" db="EMBL/GenBank/DDBJ databases">
        <title>Genomic Encyclopedia of Archaeal and Bacterial Type Strains, Phase II (KMG-II): from individual species to whole genera.</title>
        <authorList>
            <person name="Goeker M."/>
        </authorList>
    </citation>
    <scope>NUCLEOTIDE SEQUENCE [LARGE SCALE GENOMIC DNA]</scope>
    <source>
        <strain evidence="2 3">DSM 100673</strain>
    </source>
</reference>
<protein>
    <recommendedName>
        <fullName evidence="1">DUF6456 domain-containing protein</fullName>
    </recommendedName>
</protein>
<dbReference type="Proteomes" id="UP000240418">
    <property type="component" value="Unassembled WGS sequence"/>
</dbReference>
<comment type="caution">
    <text evidence="2">The sequence shown here is derived from an EMBL/GenBank/DDBJ whole genome shotgun (WGS) entry which is preliminary data.</text>
</comment>